<feature type="compositionally biased region" description="Low complexity" evidence="1">
    <location>
        <begin position="1"/>
        <end position="21"/>
    </location>
</feature>
<protein>
    <submittedName>
        <fullName evidence="2">Uncharacterized protein</fullName>
    </submittedName>
</protein>
<feature type="region of interest" description="Disordered" evidence="1">
    <location>
        <begin position="102"/>
        <end position="132"/>
    </location>
</feature>
<feature type="region of interest" description="Disordered" evidence="1">
    <location>
        <begin position="1"/>
        <end position="33"/>
    </location>
</feature>
<feature type="compositionally biased region" description="Low complexity" evidence="1">
    <location>
        <begin position="192"/>
        <end position="201"/>
    </location>
</feature>
<gene>
    <name evidence="2" type="ORF">Sliba_59490</name>
</gene>
<feature type="region of interest" description="Disordered" evidence="1">
    <location>
        <begin position="149"/>
        <end position="209"/>
    </location>
</feature>
<feature type="compositionally biased region" description="Pro residues" evidence="1">
    <location>
        <begin position="149"/>
        <end position="159"/>
    </location>
</feature>
<organism evidence="2 3">
    <name type="scientific">Streptomyces nigrescens</name>
    <dbReference type="NCBI Taxonomy" id="1920"/>
    <lineage>
        <taxon>Bacteria</taxon>
        <taxon>Bacillati</taxon>
        <taxon>Actinomycetota</taxon>
        <taxon>Actinomycetes</taxon>
        <taxon>Kitasatosporales</taxon>
        <taxon>Streptomycetaceae</taxon>
        <taxon>Streptomyces</taxon>
    </lineage>
</organism>
<accession>A0A640TTD0</accession>
<reference evidence="2 3" key="1">
    <citation type="submission" date="2019-12" db="EMBL/GenBank/DDBJ databases">
        <title>Whole genome shotgun sequence of Streptomyces libani subsp. libani NBRC 13452.</title>
        <authorList>
            <person name="Ichikawa N."/>
            <person name="Kimura A."/>
            <person name="Kitahashi Y."/>
            <person name="Komaki H."/>
            <person name="Tamura T."/>
        </authorList>
    </citation>
    <scope>NUCLEOTIDE SEQUENCE [LARGE SCALE GENOMIC DNA]</scope>
    <source>
        <strain evidence="2 3">NBRC 13452</strain>
    </source>
</reference>
<evidence type="ECO:0000313" key="2">
    <source>
        <dbReference type="EMBL" id="GFE25496.1"/>
    </source>
</evidence>
<dbReference type="Proteomes" id="UP000429552">
    <property type="component" value="Unassembled WGS sequence"/>
</dbReference>
<evidence type="ECO:0000256" key="1">
    <source>
        <dbReference type="SAM" id="MobiDB-lite"/>
    </source>
</evidence>
<evidence type="ECO:0000313" key="3">
    <source>
        <dbReference type="Proteomes" id="UP000429552"/>
    </source>
</evidence>
<sequence length="229" mass="21377">MSGRTAAGAGAAPSLAGPAAGVRGEGDETGGAASGAVVAAGAGASARCKGVLVGEGAVSLLPGCDEVAGRSRRGGIGTLPAEVSGDRPPTAFRTGMGMATGMAEGWPAGRTPRDAEPAASTPPPGTASAPGTVVAPAVALPPCPPVPPPPAPPALPAPPDAVSATADLGFPPRRAPDGSEDGVMGRAADGVTDGPAAEATGGAPGDMADAALGASFRGVADDVSLPEAG</sequence>
<comment type="caution">
    <text evidence="2">The sequence shown here is derived from an EMBL/GenBank/DDBJ whole genome shotgun (WGS) entry which is preliminary data.</text>
</comment>
<dbReference type="AlphaFoldDB" id="A0A640TTD0"/>
<name>A0A640TTD0_STRNI</name>
<dbReference type="EMBL" id="BLIP01000002">
    <property type="protein sequence ID" value="GFE25496.1"/>
    <property type="molecule type" value="Genomic_DNA"/>
</dbReference>
<proteinExistence type="predicted"/>